<evidence type="ECO:0000313" key="3">
    <source>
        <dbReference type="Proteomes" id="UP001164439"/>
    </source>
</evidence>
<keyword evidence="3" id="KW-1185">Reference proteome</keyword>
<dbReference type="Proteomes" id="UP001164439">
    <property type="component" value="Chromosome"/>
</dbReference>
<dbReference type="Pfam" id="PF13419">
    <property type="entry name" value="HAD_2"/>
    <property type="match status" value="1"/>
</dbReference>
<proteinExistence type="predicted"/>
<dbReference type="PANTHER" id="PTHR43434:SF1">
    <property type="entry name" value="PHOSPHOGLYCOLATE PHOSPHATASE"/>
    <property type="match status" value="1"/>
</dbReference>
<sequence>MAIYFDGQRLRTERERAKGGRGMSAAQLAACINAKTYEIVAYEQGATCPEPERIRRLAKALGIAPLCLAETARRDRWNLADLRRLSGWTAREISEELRLSPRSYRRFETEGLLPAHRRALVAEVAALLHVSPDTVEELVGRSPRVRERLNEVRQPLTCLVTDFLQPQRLGEPDPSDPQVIRVAGLYHRSSVTVARILSHEIAALRDLHRRRVSFSAAADYAPSMEERNRAERQVEAETQRISDLRVSLPRRLDLFFRHMISQDAWRALSLLNEAKTLGRWWSHEALGMHEGFDSIPDHFLQTRRSLSGEFRVSQQGAQHCSDFGSWYGACYPSATAFVTAQVSMLAGHMPDRHLNAVLAASDALVFSFDSLLSRLFAATLETVSRKLLLAARELDLPTNMTMPADPVGMLRVFVRHASGSQARQLGYFLQIYEIEAARRAHPLPGISELLETLSGSGWRLAIVTDHSDVAVKMFLDRLWLDGSAQNIKVIGRPDNPLRMKPHPHNLVRAADVLKTSCERMVLVGESATDAEAAHRAGLSFIGVATGHRLRLLRETGAETVPSLRTIVDVIRSGPCRAS</sequence>
<dbReference type="InterPro" id="IPR023214">
    <property type="entry name" value="HAD_sf"/>
</dbReference>
<dbReference type="RefSeq" id="WP_269664088.1">
    <property type="nucleotide sequence ID" value="NZ_CP114413.1"/>
</dbReference>
<dbReference type="Gene3D" id="3.40.50.1000">
    <property type="entry name" value="HAD superfamily/HAD-like"/>
    <property type="match status" value="1"/>
</dbReference>
<accession>A0ABY7KU27</accession>
<dbReference type="InterPro" id="IPR001387">
    <property type="entry name" value="Cro/C1-type_HTH"/>
</dbReference>
<evidence type="ECO:0000259" key="1">
    <source>
        <dbReference type="SMART" id="SM00530"/>
    </source>
</evidence>
<dbReference type="SUPFAM" id="SSF47413">
    <property type="entry name" value="lambda repressor-like DNA-binding domains"/>
    <property type="match status" value="1"/>
</dbReference>
<organism evidence="2 3">
    <name type="scientific">Streptomyces cinnabarinus</name>
    <dbReference type="NCBI Taxonomy" id="67287"/>
    <lineage>
        <taxon>Bacteria</taxon>
        <taxon>Bacillati</taxon>
        <taxon>Actinomycetota</taxon>
        <taxon>Actinomycetes</taxon>
        <taxon>Kitasatosporales</taxon>
        <taxon>Streptomycetaceae</taxon>
        <taxon>Streptomyces</taxon>
    </lineage>
</organism>
<dbReference type="InterPro" id="IPR050155">
    <property type="entry name" value="HAD-like_hydrolase_sf"/>
</dbReference>
<dbReference type="InterPro" id="IPR036412">
    <property type="entry name" value="HAD-like_sf"/>
</dbReference>
<evidence type="ECO:0000313" key="2">
    <source>
        <dbReference type="EMBL" id="WAZ26602.1"/>
    </source>
</evidence>
<name>A0ABY7KU27_9ACTN</name>
<dbReference type="CDD" id="cd00093">
    <property type="entry name" value="HTH_XRE"/>
    <property type="match status" value="2"/>
</dbReference>
<protein>
    <submittedName>
        <fullName evidence="2">HAD hydrolase-like protein</fullName>
    </submittedName>
</protein>
<dbReference type="SMART" id="SM00530">
    <property type="entry name" value="HTH_XRE"/>
    <property type="match status" value="2"/>
</dbReference>
<gene>
    <name evidence="2" type="ORF">STRCI_008196</name>
</gene>
<dbReference type="SUPFAM" id="SSF56784">
    <property type="entry name" value="HAD-like"/>
    <property type="match status" value="1"/>
</dbReference>
<reference evidence="2" key="1">
    <citation type="submission" date="2022-12" db="EMBL/GenBank/DDBJ databases">
        <authorList>
            <person name="Ruckert C."/>
            <person name="Busche T."/>
            <person name="Kalinowski J."/>
            <person name="Wittmann C."/>
        </authorList>
    </citation>
    <scope>NUCLEOTIDE SEQUENCE</scope>
    <source>
        <strain evidence="2">DSM 40467</strain>
    </source>
</reference>
<dbReference type="Gene3D" id="1.10.260.40">
    <property type="entry name" value="lambda repressor-like DNA-binding domains"/>
    <property type="match status" value="1"/>
</dbReference>
<dbReference type="InterPro" id="IPR010982">
    <property type="entry name" value="Lambda_DNA-bd_dom_sf"/>
</dbReference>
<dbReference type="InterPro" id="IPR041492">
    <property type="entry name" value="HAD_2"/>
</dbReference>
<dbReference type="EMBL" id="CP114413">
    <property type="protein sequence ID" value="WAZ26602.1"/>
    <property type="molecule type" value="Genomic_DNA"/>
</dbReference>
<dbReference type="PANTHER" id="PTHR43434">
    <property type="entry name" value="PHOSPHOGLYCOLATE PHOSPHATASE"/>
    <property type="match status" value="1"/>
</dbReference>
<feature type="domain" description="HTH cro/C1-type" evidence="1">
    <location>
        <begin position="9"/>
        <end position="68"/>
    </location>
</feature>
<feature type="domain" description="HTH cro/C1-type" evidence="1">
    <location>
        <begin position="78"/>
        <end position="135"/>
    </location>
</feature>